<dbReference type="EMBL" id="GGMS01003980">
    <property type="protein sequence ID" value="MBY73183.1"/>
    <property type="molecule type" value="Transcribed_RNA"/>
</dbReference>
<protein>
    <submittedName>
        <fullName evidence="1">Uncharacterized protein</fullName>
    </submittedName>
</protein>
<accession>A0A2S2Q605</accession>
<gene>
    <name evidence="1" type="ORF">g.25120</name>
</gene>
<evidence type="ECO:0000313" key="1">
    <source>
        <dbReference type="EMBL" id="MBY73183.1"/>
    </source>
</evidence>
<sequence>MCTINDLYLYNALFSKSPARFIPFSNINTLTRVESFSILVIRYVRNNTKTRTLITVCVRNIIKRVFINITINRQSRWFYGLRLCSLKNTTHYNRERSRYLLLSTTNTFADPI</sequence>
<organism evidence="1">
    <name type="scientific">Sipha flava</name>
    <name type="common">yellow sugarcane aphid</name>
    <dbReference type="NCBI Taxonomy" id="143950"/>
    <lineage>
        <taxon>Eukaryota</taxon>
        <taxon>Metazoa</taxon>
        <taxon>Ecdysozoa</taxon>
        <taxon>Arthropoda</taxon>
        <taxon>Hexapoda</taxon>
        <taxon>Insecta</taxon>
        <taxon>Pterygota</taxon>
        <taxon>Neoptera</taxon>
        <taxon>Paraneoptera</taxon>
        <taxon>Hemiptera</taxon>
        <taxon>Sternorrhyncha</taxon>
        <taxon>Aphidomorpha</taxon>
        <taxon>Aphidoidea</taxon>
        <taxon>Aphididae</taxon>
        <taxon>Sipha</taxon>
    </lineage>
</organism>
<name>A0A2S2Q605_9HEMI</name>
<proteinExistence type="predicted"/>
<dbReference type="AlphaFoldDB" id="A0A2S2Q605"/>
<reference evidence="1" key="1">
    <citation type="submission" date="2018-04" db="EMBL/GenBank/DDBJ databases">
        <title>Transcriptome assembly of Sipha flava.</title>
        <authorList>
            <person name="Scully E.D."/>
            <person name="Geib S.M."/>
            <person name="Palmer N.A."/>
            <person name="Koch K."/>
            <person name="Bradshaw J."/>
            <person name="Heng-Moss T."/>
            <person name="Sarath G."/>
        </authorList>
    </citation>
    <scope>NUCLEOTIDE SEQUENCE</scope>
</reference>